<accession>A0A9P6NHP9</accession>
<dbReference type="AlphaFoldDB" id="A0A9P6NHP9"/>
<evidence type="ECO:0000313" key="1">
    <source>
        <dbReference type="EMBL" id="KAG0143840.1"/>
    </source>
</evidence>
<protein>
    <submittedName>
        <fullName evidence="1">Uncharacterized protein</fullName>
    </submittedName>
</protein>
<dbReference type="Proteomes" id="UP000886653">
    <property type="component" value="Unassembled WGS sequence"/>
</dbReference>
<name>A0A9P6NHP9_9BASI</name>
<evidence type="ECO:0000313" key="2">
    <source>
        <dbReference type="Proteomes" id="UP000886653"/>
    </source>
</evidence>
<comment type="caution">
    <text evidence="1">The sequence shown here is derived from an EMBL/GenBank/DDBJ whole genome shotgun (WGS) entry which is preliminary data.</text>
</comment>
<organism evidence="1 2">
    <name type="scientific">Cronartium quercuum f. sp. fusiforme G11</name>
    <dbReference type="NCBI Taxonomy" id="708437"/>
    <lineage>
        <taxon>Eukaryota</taxon>
        <taxon>Fungi</taxon>
        <taxon>Dikarya</taxon>
        <taxon>Basidiomycota</taxon>
        <taxon>Pucciniomycotina</taxon>
        <taxon>Pucciniomycetes</taxon>
        <taxon>Pucciniales</taxon>
        <taxon>Coleosporiaceae</taxon>
        <taxon>Cronartium</taxon>
    </lineage>
</organism>
<sequence>MQSLPPPLPRRKECVADVLAVNPLSSFHGNQAGGVHYVTCYVISALLTQLTSNLFIFIVTFSHNGITPITFGYQFNYKRQII</sequence>
<proteinExistence type="predicted"/>
<dbReference type="EMBL" id="MU167309">
    <property type="protein sequence ID" value="KAG0143840.1"/>
    <property type="molecule type" value="Genomic_DNA"/>
</dbReference>
<gene>
    <name evidence="1" type="ORF">CROQUDRAFT_163514</name>
</gene>
<keyword evidence="2" id="KW-1185">Reference proteome</keyword>
<reference evidence="1" key="1">
    <citation type="submission" date="2013-11" db="EMBL/GenBank/DDBJ databases">
        <title>Genome sequence of the fusiform rust pathogen reveals effectors for host alternation and coevolution with pine.</title>
        <authorList>
            <consortium name="DOE Joint Genome Institute"/>
            <person name="Smith K."/>
            <person name="Pendleton A."/>
            <person name="Kubisiak T."/>
            <person name="Anderson C."/>
            <person name="Salamov A."/>
            <person name="Aerts A."/>
            <person name="Riley R."/>
            <person name="Clum A."/>
            <person name="Lindquist E."/>
            <person name="Ence D."/>
            <person name="Campbell M."/>
            <person name="Kronenberg Z."/>
            <person name="Feau N."/>
            <person name="Dhillon B."/>
            <person name="Hamelin R."/>
            <person name="Burleigh J."/>
            <person name="Smith J."/>
            <person name="Yandell M."/>
            <person name="Nelson C."/>
            <person name="Grigoriev I."/>
            <person name="Davis J."/>
        </authorList>
    </citation>
    <scope>NUCLEOTIDE SEQUENCE</scope>
    <source>
        <strain evidence="1">G11</strain>
    </source>
</reference>